<accession>A0ABT2EJH3</accession>
<dbReference type="Proteomes" id="UP001204798">
    <property type="component" value="Unassembled WGS sequence"/>
</dbReference>
<dbReference type="RefSeq" id="WP_259093534.1">
    <property type="nucleotide sequence ID" value="NZ_CP130454.1"/>
</dbReference>
<sequence>MTVTVLEAVEDMLRSTYQQGKWTDGQRFFVQVRAYLGSQVHIRLHNMETGVTYDRLYDLSTGQVVAEHERASR</sequence>
<keyword evidence="2" id="KW-1185">Reference proteome</keyword>
<evidence type="ECO:0000313" key="1">
    <source>
        <dbReference type="EMBL" id="MCS3918113.1"/>
    </source>
</evidence>
<comment type="caution">
    <text evidence="1">The sequence shown here is derived from an EMBL/GenBank/DDBJ whole genome shotgun (WGS) entry which is preliminary data.</text>
</comment>
<gene>
    <name evidence="1" type="ORF">M2350_000510</name>
</gene>
<reference evidence="1 2" key="1">
    <citation type="submission" date="2022-08" db="EMBL/GenBank/DDBJ databases">
        <title>Bacterial and archaeal communities from various locations to study Microbial Dark Matter (Phase II).</title>
        <authorList>
            <person name="Stepanauskas R."/>
        </authorList>
    </citation>
    <scope>NUCLEOTIDE SEQUENCE [LARGE SCALE GENOMIC DNA]</scope>
    <source>
        <strain evidence="1 2">PD1</strain>
    </source>
</reference>
<protein>
    <recommendedName>
        <fullName evidence="3">PepSY domain-containing protein</fullName>
    </recommendedName>
</protein>
<evidence type="ECO:0008006" key="3">
    <source>
        <dbReference type="Google" id="ProtNLM"/>
    </source>
</evidence>
<dbReference type="EMBL" id="JANUCP010000001">
    <property type="protein sequence ID" value="MCS3918113.1"/>
    <property type="molecule type" value="Genomic_DNA"/>
</dbReference>
<proteinExistence type="predicted"/>
<evidence type="ECO:0000313" key="2">
    <source>
        <dbReference type="Proteomes" id="UP001204798"/>
    </source>
</evidence>
<organism evidence="1 2">
    <name type="scientific">Candidatus Fervidibacter sacchari</name>
    <dbReference type="NCBI Taxonomy" id="1448929"/>
    <lineage>
        <taxon>Bacteria</taxon>
        <taxon>Candidatus Fervidibacterota</taxon>
        <taxon>Candidatus Fervidibacter</taxon>
    </lineage>
</organism>
<name>A0ABT2EJH3_9BACT</name>